<dbReference type="RefSeq" id="WP_167166960.1">
    <property type="nucleotide sequence ID" value="NZ_BAAAOO010000013.1"/>
</dbReference>
<name>A0ABX0SG37_9ACTN</name>
<keyword evidence="2" id="KW-1185">Reference proteome</keyword>
<dbReference type="EMBL" id="JAAMOZ010000001">
    <property type="protein sequence ID" value="NIH57343.1"/>
    <property type="molecule type" value="Genomic_DNA"/>
</dbReference>
<protein>
    <recommendedName>
        <fullName evidence="3">NERD domain-containing protein</fullName>
    </recommendedName>
</protein>
<sequence>MAFTRARRGFVADEETAVHLQVAPRRAMIINAVEPGLLVPGLSVPMVREHPRRSAPMRALLDRLLLGREGRARRAIVDPDEQLAAELIRLSGLDPRWGFLQSARQVGDGTELDHWAIGPGGVYLLNAKHLPGSRLYVAGDRFLVDGLEQPFVPEIRGEARRSAGKISMSAQWEIGVTGVIVPFNDRKLVVEQFPDDVAVLDQIDVANWLVNRPEQLGKRQVMDAFSAARDATLWIPRFAV</sequence>
<comment type="caution">
    <text evidence="1">The sequence shown here is derived from an EMBL/GenBank/DDBJ whole genome shotgun (WGS) entry which is preliminary data.</text>
</comment>
<evidence type="ECO:0000313" key="2">
    <source>
        <dbReference type="Proteomes" id="UP000749311"/>
    </source>
</evidence>
<gene>
    <name evidence="1" type="ORF">FB473_001988</name>
</gene>
<reference evidence="1 2" key="1">
    <citation type="submission" date="2020-02" db="EMBL/GenBank/DDBJ databases">
        <title>Sequencing the genomes of 1000 actinobacteria strains.</title>
        <authorList>
            <person name="Klenk H.-P."/>
        </authorList>
    </citation>
    <scope>NUCLEOTIDE SEQUENCE [LARGE SCALE GENOMIC DNA]</scope>
    <source>
        <strain evidence="1 2">DSM 19609</strain>
    </source>
</reference>
<evidence type="ECO:0000313" key="1">
    <source>
        <dbReference type="EMBL" id="NIH57343.1"/>
    </source>
</evidence>
<accession>A0ABX0SG37</accession>
<dbReference type="Proteomes" id="UP000749311">
    <property type="component" value="Unassembled WGS sequence"/>
</dbReference>
<evidence type="ECO:0008006" key="3">
    <source>
        <dbReference type="Google" id="ProtNLM"/>
    </source>
</evidence>
<proteinExistence type="predicted"/>
<organism evidence="1 2">
    <name type="scientific">Brooklawnia cerclae</name>
    <dbReference type="NCBI Taxonomy" id="349934"/>
    <lineage>
        <taxon>Bacteria</taxon>
        <taxon>Bacillati</taxon>
        <taxon>Actinomycetota</taxon>
        <taxon>Actinomycetes</taxon>
        <taxon>Propionibacteriales</taxon>
        <taxon>Propionibacteriaceae</taxon>
        <taxon>Brooklawnia</taxon>
    </lineage>
</organism>